<dbReference type="EMBL" id="JARJLG010000276">
    <property type="protein sequence ID" value="KAJ7720662.1"/>
    <property type="molecule type" value="Genomic_DNA"/>
</dbReference>
<name>A0AAD7MJN4_9AGAR</name>
<dbReference type="SUPFAM" id="SSF54695">
    <property type="entry name" value="POZ domain"/>
    <property type="match status" value="1"/>
</dbReference>
<keyword evidence="2" id="KW-1185">Reference proteome</keyword>
<dbReference type="Gene3D" id="3.30.710.10">
    <property type="entry name" value="Potassium Channel Kv1.1, Chain A"/>
    <property type="match status" value="1"/>
</dbReference>
<evidence type="ECO:0000313" key="1">
    <source>
        <dbReference type="EMBL" id="KAJ7720662.1"/>
    </source>
</evidence>
<proteinExistence type="predicted"/>
<dbReference type="InterPro" id="IPR011333">
    <property type="entry name" value="SKP1/BTB/POZ_sf"/>
</dbReference>
<comment type="caution">
    <text evidence="1">The sequence shown here is derived from an EMBL/GenBank/DDBJ whole genome shotgun (WGS) entry which is preliminary data.</text>
</comment>
<evidence type="ECO:0000313" key="2">
    <source>
        <dbReference type="Proteomes" id="UP001215280"/>
    </source>
</evidence>
<dbReference type="Proteomes" id="UP001215280">
    <property type="component" value="Unassembled WGS sequence"/>
</dbReference>
<dbReference type="AlphaFoldDB" id="A0AAD7MJN4"/>
<evidence type="ECO:0008006" key="3">
    <source>
        <dbReference type="Google" id="ProtNLM"/>
    </source>
</evidence>
<sequence length="161" mass="17873">MSRKSSMFNAPDADVVFQSCDGVLFGIHSVNLQTHTEGFPPAEIATKGEICPLSESSATLEVLFQFSYPRRHPALDNFSFADVAALAEAAEKYQVYSAMNLCHLRMKEFLPNHAAEILTYAARHDYPMVVAEVAPLLIDMSLVEVVKILPPHILLPHTLFE</sequence>
<gene>
    <name evidence="1" type="ORF">DFH07DRAFT_972508</name>
</gene>
<accession>A0AAD7MJN4</accession>
<protein>
    <recommendedName>
        <fullName evidence="3">BTB domain-containing protein</fullName>
    </recommendedName>
</protein>
<reference evidence="1" key="1">
    <citation type="submission" date="2023-03" db="EMBL/GenBank/DDBJ databases">
        <title>Massive genome expansion in bonnet fungi (Mycena s.s.) driven by repeated elements and novel gene families across ecological guilds.</title>
        <authorList>
            <consortium name="Lawrence Berkeley National Laboratory"/>
            <person name="Harder C.B."/>
            <person name="Miyauchi S."/>
            <person name="Viragh M."/>
            <person name="Kuo A."/>
            <person name="Thoen E."/>
            <person name="Andreopoulos B."/>
            <person name="Lu D."/>
            <person name="Skrede I."/>
            <person name="Drula E."/>
            <person name="Henrissat B."/>
            <person name="Morin E."/>
            <person name="Kohler A."/>
            <person name="Barry K."/>
            <person name="LaButti K."/>
            <person name="Morin E."/>
            <person name="Salamov A."/>
            <person name="Lipzen A."/>
            <person name="Mereny Z."/>
            <person name="Hegedus B."/>
            <person name="Baldrian P."/>
            <person name="Stursova M."/>
            <person name="Weitz H."/>
            <person name="Taylor A."/>
            <person name="Grigoriev I.V."/>
            <person name="Nagy L.G."/>
            <person name="Martin F."/>
            <person name="Kauserud H."/>
        </authorList>
    </citation>
    <scope>NUCLEOTIDE SEQUENCE</scope>
    <source>
        <strain evidence="1">CBHHK188m</strain>
    </source>
</reference>
<organism evidence="1 2">
    <name type="scientific">Mycena maculata</name>
    <dbReference type="NCBI Taxonomy" id="230809"/>
    <lineage>
        <taxon>Eukaryota</taxon>
        <taxon>Fungi</taxon>
        <taxon>Dikarya</taxon>
        <taxon>Basidiomycota</taxon>
        <taxon>Agaricomycotina</taxon>
        <taxon>Agaricomycetes</taxon>
        <taxon>Agaricomycetidae</taxon>
        <taxon>Agaricales</taxon>
        <taxon>Marasmiineae</taxon>
        <taxon>Mycenaceae</taxon>
        <taxon>Mycena</taxon>
    </lineage>
</organism>